<accession>A0A0H4X6A0</accession>
<keyword evidence="11" id="KW-1185">Reference proteome</keyword>
<evidence type="ECO:0000313" key="11">
    <source>
        <dbReference type="Proteomes" id="UP000009026"/>
    </source>
</evidence>
<dbReference type="InterPro" id="IPR002569">
    <property type="entry name" value="Met_Sox_Rdtase_MsrA_dom"/>
</dbReference>
<dbReference type="PANTHER" id="PTHR43774">
    <property type="entry name" value="PEPTIDE METHIONINE SULFOXIDE REDUCTASE"/>
    <property type="match status" value="1"/>
</dbReference>
<dbReference type="Pfam" id="PF01641">
    <property type="entry name" value="SelR"/>
    <property type="match status" value="1"/>
</dbReference>
<dbReference type="PROSITE" id="PS51790">
    <property type="entry name" value="MSRB"/>
    <property type="match status" value="1"/>
</dbReference>
<dbReference type="GO" id="GO:0033744">
    <property type="term" value="F:L-methionine:thioredoxin-disulfide S-oxidoreductase activity"/>
    <property type="evidence" value="ECO:0007669"/>
    <property type="project" value="RHEA"/>
</dbReference>
<evidence type="ECO:0000256" key="8">
    <source>
        <dbReference type="SAM" id="MobiDB-lite"/>
    </source>
</evidence>
<keyword evidence="2" id="KW-0511">Multifunctional enzyme</keyword>
<dbReference type="Gene3D" id="3.30.1060.10">
    <property type="entry name" value="Peptide methionine sulphoxide reductase MsrA"/>
    <property type="match status" value="1"/>
</dbReference>
<dbReference type="eggNOG" id="COG0229">
    <property type="taxonomic scope" value="Bacteria"/>
</dbReference>
<evidence type="ECO:0000256" key="4">
    <source>
        <dbReference type="ARBA" id="ARBA00047806"/>
    </source>
</evidence>
<dbReference type="NCBIfam" id="NF004042">
    <property type="entry name" value="PRK05550.1"/>
    <property type="match status" value="1"/>
</dbReference>
<organism evidence="10 11">
    <name type="scientific">Pseudomyxococcus hansupus</name>
    <dbReference type="NCBI Taxonomy" id="1297742"/>
    <lineage>
        <taxon>Bacteria</taxon>
        <taxon>Pseudomonadati</taxon>
        <taxon>Myxococcota</taxon>
        <taxon>Myxococcia</taxon>
        <taxon>Myxococcales</taxon>
        <taxon>Cystobacterineae</taxon>
        <taxon>Myxococcaceae</taxon>
        <taxon>Pseudomyxococcus</taxon>
    </lineage>
</organism>
<dbReference type="EC" id="1.8.4.11" evidence="7"/>
<dbReference type="SUPFAM" id="SSF51316">
    <property type="entry name" value="Mss4-like"/>
    <property type="match status" value="1"/>
</dbReference>
<evidence type="ECO:0000256" key="5">
    <source>
        <dbReference type="ARBA" id="ARBA00048488"/>
    </source>
</evidence>
<name>A0A0H4X6A0_9BACT</name>
<feature type="compositionally biased region" description="Low complexity" evidence="8">
    <location>
        <begin position="50"/>
        <end position="59"/>
    </location>
</feature>
<evidence type="ECO:0000256" key="2">
    <source>
        <dbReference type="ARBA" id="ARBA00023268"/>
    </source>
</evidence>
<dbReference type="NCBIfam" id="TIGR00357">
    <property type="entry name" value="peptide-methionine (R)-S-oxide reductase MsrB"/>
    <property type="match status" value="1"/>
</dbReference>
<dbReference type="InterPro" id="IPR002579">
    <property type="entry name" value="Met_Sox_Rdtase_MsrB_dom"/>
</dbReference>
<dbReference type="NCBIfam" id="TIGR00401">
    <property type="entry name" value="msrA"/>
    <property type="match status" value="1"/>
</dbReference>
<dbReference type="HAMAP" id="MF_01401">
    <property type="entry name" value="MsrA"/>
    <property type="match status" value="1"/>
</dbReference>
<keyword evidence="1 7" id="KW-0560">Oxidoreductase</keyword>
<comment type="function">
    <text evidence="3 7">Has an important function as a repair enzyme for proteins that have been inactivated by oxidation. Catalyzes the reversible oxidation-reduction of methionine sulfoxide in proteins to methionine.</text>
</comment>
<dbReference type="GO" id="GO:0008113">
    <property type="term" value="F:peptide-methionine (S)-S-oxide reductase activity"/>
    <property type="evidence" value="ECO:0007669"/>
    <property type="project" value="UniProtKB-UniRule"/>
</dbReference>
<feature type="active site" evidence="7">
    <location>
        <position position="235"/>
    </location>
</feature>
<evidence type="ECO:0000313" key="10">
    <source>
        <dbReference type="EMBL" id="AKQ70779.1"/>
    </source>
</evidence>
<dbReference type="InterPro" id="IPR036509">
    <property type="entry name" value="Met_Sox_Rdtase_MsrA_sf"/>
</dbReference>
<dbReference type="KEGG" id="mym:A176_007691"/>
<evidence type="ECO:0000256" key="7">
    <source>
        <dbReference type="HAMAP-Rule" id="MF_01401"/>
    </source>
</evidence>
<evidence type="ECO:0000256" key="6">
    <source>
        <dbReference type="ARBA" id="ARBA00048782"/>
    </source>
</evidence>
<feature type="domain" description="MsrB" evidence="9">
    <location>
        <begin position="71"/>
        <end position="193"/>
    </location>
</feature>
<dbReference type="InterPro" id="IPR011057">
    <property type="entry name" value="Mss4-like_sf"/>
</dbReference>
<dbReference type="Proteomes" id="UP000009026">
    <property type="component" value="Chromosome"/>
</dbReference>
<proteinExistence type="inferred from homology"/>
<dbReference type="Gene3D" id="2.170.150.20">
    <property type="entry name" value="Peptide methionine sulfoxide reductase"/>
    <property type="match status" value="1"/>
</dbReference>
<dbReference type="SUPFAM" id="SSF55068">
    <property type="entry name" value="Peptide methionine sulfoxide reductase"/>
    <property type="match status" value="1"/>
</dbReference>
<dbReference type="RefSeq" id="WP_002637972.1">
    <property type="nucleotide sequence ID" value="NZ_CP012109.1"/>
</dbReference>
<dbReference type="STRING" id="1297742.A176_007691"/>
<dbReference type="FunFam" id="2.170.150.20:FF:000003">
    <property type="entry name" value="Peptide methionine sulfoxide reductase MsrB"/>
    <property type="match status" value="1"/>
</dbReference>
<feature type="compositionally biased region" description="Basic and acidic residues" evidence="8">
    <location>
        <begin position="62"/>
        <end position="71"/>
    </location>
</feature>
<evidence type="ECO:0000256" key="1">
    <source>
        <dbReference type="ARBA" id="ARBA00023002"/>
    </source>
</evidence>
<dbReference type="AlphaFoldDB" id="A0A0H4X6A0"/>
<feature type="region of interest" description="Disordered" evidence="8">
    <location>
        <begin position="50"/>
        <end position="71"/>
    </location>
</feature>
<sequence length="388" mass="42496">MKKHPLTRGLPETASMHTAPTTASLARRLMPLALLALAVLSACSEARGAAANAPRASPSIQDTRHYTKPSDAELRRTLSPLAWKVTQEGATEPAFKNPLWNHHAEGLYVDVVSGEPLFSSLDKFDSHTGWPSFTRPVDSARVVEKRDASLGMERVEVRSKAANSHLGHIFGDGPAPTHLRYCINSAALRFVSVNDLAKEGYGAWLPLFGRPAPAAASKRDTSSPFTETALLAGGCFWGMEDLLRAIPGVIETEVGYTGGSSALAKPTYRDVSSGKTGHAETVRVVFDPTRLTYETLLERWFFRMHDPTTLNRQGNDVGTQYRSALFYLSDAQKRVAETVKARVDASGKWPRPVVTQITPAGPFTPAEDYHQDYLVKNPGGYTCHYMRD</sequence>
<gene>
    <name evidence="7" type="primary">msrA</name>
    <name evidence="10" type="ORF">A176_007691</name>
</gene>
<dbReference type="Pfam" id="PF01625">
    <property type="entry name" value="PMSR"/>
    <property type="match status" value="1"/>
</dbReference>
<protein>
    <recommendedName>
        <fullName evidence="7">Peptide methionine sulfoxide reductase MsrA</fullName>
        <shortName evidence="7">Protein-methionine-S-oxide reductase</shortName>
        <ecNumber evidence="7">1.8.4.11</ecNumber>
    </recommendedName>
    <alternativeName>
        <fullName evidence="7">Peptide-methionine (S)-S-oxide reductase</fullName>
        <shortName evidence="7">Peptide Met(O) reductase</shortName>
    </alternativeName>
</protein>
<dbReference type="GO" id="GO:0033743">
    <property type="term" value="F:peptide-methionine (R)-S-oxide reductase activity"/>
    <property type="evidence" value="ECO:0007669"/>
    <property type="project" value="UniProtKB-EC"/>
</dbReference>
<dbReference type="EMBL" id="CP012109">
    <property type="protein sequence ID" value="AKQ70779.1"/>
    <property type="molecule type" value="Genomic_DNA"/>
</dbReference>
<evidence type="ECO:0000256" key="3">
    <source>
        <dbReference type="ARBA" id="ARBA00024679"/>
    </source>
</evidence>
<dbReference type="PANTHER" id="PTHR43774:SF1">
    <property type="entry name" value="PEPTIDE METHIONINE SULFOXIDE REDUCTASE MSRA 2"/>
    <property type="match status" value="1"/>
</dbReference>
<comment type="catalytic activity">
    <reaction evidence="4 7">
        <text>L-methionyl-[protein] + [thioredoxin]-disulfide + H2O = L-methionyl-(S)-S-oxide-[protein] + [thioredoxin]-dithiol</text>
        <dbReference type="Rhea" id="RHEA:14217"/>
        <dbReference type="Rhea" id="RHEA-COMP:10698"/>
        <dbReference type="Rhea" id="RHEA-COMP:10700"/>
        <dbReference type="Rhea" id="RHEA-COMP:12313"/>
        <dbReference type="Rhea" id="RHEA-COMP:12315"/>
        <dbReference type="ChEBI" id="CHEBI:15377"/>
        <dbReference type="ChEBI" id="CHEBI:16044"/>
        <dbReference type="ChEBI" id="CHEBI:29950"/>
        <dbReference type="ChEBI" id="CHEBI:44120"/>
        <dbReference type="ChEBI" id="CHEBI:50058"/>
        <dbReference type="EC" id="1.8.4.11"/>
    </reaction>
</comment>
<comment type="catalytic activity">
    <reaction evidence="5">
        <text>L-methionyl-[protein] + [thioredoxin]-disulfide + H2O = L-methionyl-(R)-S-oxide-[protein] + [thioredoxin]-dithiol</text>
        <dbReference type="Rhea" id="RHEA:24164"/>
        <dbReference type="Rhea" id="RHEA-COMP:10698"/>
        <dbReference type="Rhea" id="RHEA-COMP:10700"/>
        <dbReference type="Rhea" id="RHEA-COMP:12313"/>
        <dbReference type="Rhea" id="RHEA-COMP:12314"/>
        <dbReference type="ChEBI" id="CHEBI:15377"/>
        <dbReference type="ChEBI" id="CHEBI:16044"/>
        <dbReference type="ChEBI" id="CHEBI:29950"/>
        <dbReference type="ChEBI" id="CHEBI:45764"/>
        <dbReference type="ChEBI" id="CHEBI:50058"/>
        <dbReference type="EC" id="1.8.4.12"/>
    </reaction>
</comment>
<comment type="similarity">
    <text evidence="7">Belongs to the MsrA Met sulfoxide reductase family.</text>
</comment>
<dbReference type="eggNOG" id="COG0225">
    <property type="taxonomic scope" value="Bacteria"/>
</dbReference>
<reference evidence="10 11" key="1">
    <citation type="journal article" date="2016" name="PLoS ONE">
        <title>Complete Genome Sequence and Comparative Genomics of a Novel Myxobacterium Myxococcus hansupus.</title>
        <authorList>
            <person name="Sharma G."/>
            <person name="Narwani T."/>
            <person name="Subramanian S."/>
        </authorList>
    </citation>
    <scope>NUCLEOTIDE SEQUENCE [LARGE SCALE GENOMIC DNA]</scope>
    <source>
        <strain evidence="11">mixupus</strain>
    </source>
</reference>
<evidence type="ECO:0000259" key="9">
    <source>
        <dbReference type="PROSITE" id="PS51790"/>
    </source>
</evidence>
<dbReference type="PATRIC" id="fig|1297742.4.peg.7827"/>
<comment type="catalytic activity">
    <reaction evidence="6 7">
        <text>[thioredoxin]-disulfide + L-methionine + H2O = L-methionine (S)-S-oxide + [thioredoxin]-dithiol</text>
        <dbReference type="Rhea" id="RHEA:19993"/>
        <dbReference type="Rhea" id="RHEA-COMP:10698"/>
        <dbReference type="Rhea" id="RHEA-COMP:10700"/>
        <dbReference type="ChEBI" id="CHEBI:15377"/>
        <dbReference type="ChEBI" id="CHEBI:29950"/>
        <dbReference type="ChEBI" id="CHEBI:50058"/>
        <dbReference type="ChEBI" id="CHEBI:57844"/>
        <dbReference type="ChEBI" id="CHEBI:58772"/>
        <dbReference type="EC" id="1.8.4.11"/>
    </reaction>
</comment>